<evidence type="ECO:0000256" key="1">
    <source>
        <dbReference type="SAM" id="MobiDB-lite"/>
    </source>
</evidence>
<feature type="region of interest" description="Disordered" evidence="1">
    <location>
        <begin position="120"/>
        <end position="140"/>
    </location>
</feature>
<evidence type="ECO:0000313" key="3">
    <source>
        <dbReference type="EMBL" id="MCP1375396.1"/>
    </source>
</evidence>
<dbReference type="EMBL" id="JAMZEK010000003">
    <property type="protein sequence ID" value="MCP1375396.1"/>
    <property type="molecule type" value="Genomic_DNA"/>
</dbReference>
<sequence length="432" mass="45724">MSWRDELQPGSFRGVPFLIHDAQTQVGRRIALHEYPLRDTPWSEDLGRRARQFSIDCFVLGSDYMAQRDRLVTALEAAGPGTLVHPYRGTLRVVVLDGAEVSESTREGGMARFRIPFAEAGDKQEPANTDDTAAQLQSQASSTNDQLAHSFANQYSQDGMPQWVVDSTTSDLGGLTGMLASLRDRIPGIPSAVTAFNAQLQGFSNELSSLIRDPFNLGAGIVSLVVGLGTIVQQPLDALGLYTSLFDFGSDAAPIASTTPARTQQASNHAAVVGLVQGVAIAQAASWAAAVPAQGETRVQIVNAADGSASSSTTTGLQTTVSVAVDGYADIGTATAVRDEITAAIDTLSLTADDQLYPVLMDLRAATVRDINTRVAALPALVTFVPARTLPSIVLAYRLYDDATRDAEIVARNDLVYPGFAQGGAALEVLSE</sequence>
<evidence type="ECO:0000313" key="4">
    <source>
        <dbReference type="Proteomes" id="UP001204615"/>
    </source>
</evidence>
<accession>A0ABT1FDF5</accession>
<evidence type="ECO:0000259" key="2">
    <source>
        <dbReference type="Pfam" id="PF07157"/>
    </source>
</evidence>
<dbReference type="RefSeq" id="WP_253567856.1">
    <property type="nucleotide sequence ID" value="NZ_JAMZEK010000003.1"/>
</dbReference>
<reference evidence="3 4" key="1">
    <citation type="submission" date="2022-06" db="EMBL/GenBank/DDBJ databases">
        <title>Dyella sp. Sa strain:Sa Genome sequencing.</title>
        <authorList>
            <person name="Park S."/>
        </authorList>
    </citation>
    <scope>NUCLEOTIDE SEQUENCE [LARGE SCALE GENOMIC DNA]</scope>
    <source>
        <strain evidence="3 4">Sa</strain>
    </source>
</reference>
<dbReference type="Proteomes" id="UP001204615">
    <property type="component" value="Unassembled WGS sequence"/>
</dbReference>
<feature type="compositionally biased region" description="Polar residues" evidence="1">
    <location>
        <begin position="126"/>
        <end position="140"/>
    </location>
</feature>
<feature type="domain" description="DNA circulation N-terminal" evidence="2">
    <location>
        <begin position="7"/>
        <end position="93"/>
    </location>
</feature>
<keyword evidence="4" id="KW-1185">Reference proteome</keyword>
<protein>
    <submittedName>
        <fullName evidence="3">DNA circularization N-terminal domain-containing protein</fullName>
    </submittedName>
</protein>
<organism evidence="3 4">
    <name type="scientific">Dyella lutea</name>
    <dbReference type="NCBI Taxonomy" id="2950441"/>
    <lineage>
        <taxon>Bacteria</taxon>
        <taxon>Pseudomonadati</taxon>
        <taxon>Pseudomonadota</taxon>
        <taxon>Gammaproteobacteria</taxon>
        <taxon>Lysobacterales</taxon>
        <taxon>Rhodanobacteraceae</taxon>
        <taxon>Dyella</taxon>
    </lineage>
</organism>
<proteinExistence type="predicted"/>
<dbReference type="Pfam" id="PF07157">
    <property type="entry name" value="DNA_circ_N"/>
    <property type="match status" value="1"/>
</dbReference>
<comment type="caution">
    <text evidence="3">The sequence shown here is derived from an EMBL/GenBank/DDBJ whole genome shotgun (WGS) entry which is preliminary data.</text>
</comment>
<name>A0ABT1FDF5_9GAMM</name>
<dbReference type="InterPro" id="IPR009826">
    <property type="entry name" value="DNA_circ_N"/>
</dbReference>
<gene>
    <name evidence="3" type="ORF">NC595_15200</name>
</gene>